<evidence type="ECO:0000313" key="9">
    <source>
        <dbReference type="Proteomes" id="UP000230069"/>
    </source>
</evidence>
<dbReference type="OrthoDB" id="1989297at2759"/>
<dbReference type="Pfam" id="PF05498">
    <property type="entry name" value="RALF"/>
    <property type="match status" value="1"/>
</dbReference>
<sequence length="117" mass="13082">MAMNKVFLLCMIALFACFLLLKTTNAATPIGNGAMDKDRIPCKKYGHCAPPEQANPYTRPCLKSERCRGETADRRSTEEKVDKEDKEQMLEVENTATDSTPTQVDDFVEQDVVVLGH</sequence>
<evidence type="ECO:0000313" key="8">
    <source>
        <dbReference type="EMBL" id="PIA38168.1"/>
    </source>
</evidence>
<evidence type="ECO:0000256" key="5">
    <source>
        <dbReference type="ARBA" id="ARBA00037228"/>
    </source>
</evidence>
<dbReference type="EMBL" id="KZ305045">
    <property type="protein sequence ID" value="PIA38168.1"/>
    <property type="molecule type" value="Genomic_DNA"/>
</dbReference>
<organism evidence="8 9">
    <name type="scientific">Aquilegia coerulea</name>
    <name type="common">Rocky mountain columbine</name>
    <dbReference type="NCBI Taxonomy" id="218851"/>
    <lineage>
        <taxon>Eukaryota</taxon>
        <taxon>Viridiplantae</taxon>
        <taxon>Streptophyta</taxon>
        <taxon>Embryophyta</taxon>
        <taxon>Tracheophyta</taxon>
        <taxon>Spermatophyta</taxon>
        <taxon>Magnoliopsida</taxon>
        <taxon>Ranunculales</taxon>
        <taxon>Ranunculaceae</taxon>
        <taxon>Thalictroideae</taxon>
        <taxon>Aquilegia</taxon>
    </lineage>
</organism>
<keyword evidence="2" id="KW-0372">Hormone</keyword>
<gene>
    <name evidence="8" type="ORF">AQUCO_02800073v1</name>
</gene>
<evidence type="ECO:0000256" key="3">
    <source>
        <dbReference type="ARBA" id="ARBA00022729"/>
    </source>
</evidence>
<proteinExistence type="inferred from homology"/>
<evidence type="ECO:0008006" key="10">
    <source>
        <dbReference type="Google" id="ProtNLM"/>
    </source>
</evidence>
<keyword evidence="4" id="KW-1015">Disulfide bond</keyword>
<evidence type="ECO:0000256" key="2">
    <source>
        <dbReference type="ARBA" id="ARBA00022702"/>
    </source>
</evidence>
<name>A0A2G5D3U6_AQUCA</name>
<dbReference type="PANTHER" id="PTHR34270">
    <property type="entry name" value="PROTEIN RALF-LIKE 15-RELATED"/>
    <property type="match status" value="1"/>
</dbReference>
<feature type="region of interest" description="Disordered" evidence="6">
    <location>
        <begin position="66"/>
        <end position="105"/>
    </location>
</feature>
<keyword evidence="9" id="KW-1185">Reference proteome</keyword>
<dbReference type="PROSITE" id="PS51257">
    <property type="entry name" value="PROKAR_LIPOPROTEIN"/>
    <property type="match status" value="1"/>
</dbReference>
<protein>
    <recommendedName>
        <fullName evidence="10">Rapid ALkalinization Factor</fullName>
    </recommendedName>
</protein>
<evidence type="ECO:0000256" key="6">
    <source>
        <dbReference type="SAM" id="MobiDB-lite"/>
    </source>
</evidence>
<comment type="function">
    <text evidence="5">Cell signaling peptide that may regulate plant stress, growth, and development. Mediates a rapid alkalinization of extracellular space by mediating a transient increase in the cytoplasmic Ca(2+) concentration leading to a calcium-dependent signaling events through a cell surface receptor and a concomitant activation of some intracellular mitogen-activated protein kinases.</text>
</comment>
<dbReference type="InParanoid" id="A0A2G5D3U6"/>
<dbReference type="AlphaFoldDB" id="A0A2G5D3U6"/>
<accession>A0A2G5D3U6</accession>
<dbReference type="Proteomes" id="UP000230069">
    <property type="component" value="Unassembled WGS sequence"/>
</dbReference>
<dbReference type="GO" id="GO:0005179">
    <property type="term" value="F:hormone activity"/>
    <property type="evidence" value="ECO:0007669"/>
    <property type="project" value="UniProtKB-KW"/>
</dbReference>
<feature type="signal peptide" evidence="7">
    <location>
        <begin position="1"/>
        <end position="26"/>
    </location>
</feature>
<feature type="chain" id="PRO_5013673584" description="Rapid ALkalinization Factor" evidence="7">
    <location>
        <begin position="27"/>
        <end position="117"/>
    </location>
</feature>
<dbReference type="PANTHER" id="PTHR34270:SF3">
    <property type="entry name" value="PROTEIN RALF-LIKE 16-RELATED"/>
    <property type="match status" value="1"/>
</dbReference>
<comment type="similarity">
    <text evidence="1">Belongs to the plant rapid alkalinization factor (RALF) family.</text>
</comment>
<dbReference type="InterPro" id="IPR008801">
    <property type="entry name" value="RALF"/>
</dbReference>
<evidence type="ECO:0000256" key="7">
    <source>
        <dbReference type="SAM" id="SignalP"/>
    </source>
</evidence>
<reference evidence="8 9" key="1">
    <citation type="submission" date="2017-09" db="EMBL/GenBank/DDBJ databases">
        <title>WGS assembly of Aquilegia coerulea Goldsmith.</title>
        <authorList>
            <person name="Hodges S."/>
            <person name="Kramer E."/>
            <person name="Nordborg M."/>
            <person name="Tomkins J."/>
            <person name="Borevitz J."/>
            <person name="Derieg N."/>
            <person name="Yan J."/>
            <person name="Mihaltcheva S."/>
            <person name="Hayes R.D."/>
            <person name="Rokhsar D."/>
        </authorList>
    </citation>
    <scope>NUCLEOTIDE SEQUENCE [LARGE SCALE GENOMIC DNA]</scope>
    <source>
        <strain evidence="9">cv. Goldsmith</strain>
    </source>
</reference>
<evidence type="ECO:0000256" key="4">
    <source>
        <dbReference type="ARBA" id="ARBA00023157"/>
    </source>
</evidence>
<keyword evidence="3 7" id="KW-0732">Signal</keyword>
<feature type="compositionally biased region" description="Basic and acidic residues" evidence="6">
    <location>
        <begin position="66"/>
        <end position="89"/>
    </location>
</feature>
<evidence type="ECO:0000256" key="1">
    <source>
        <dbReference type="ARBA" id="ARBA00009178"/>
    </source>
</evidence>